<comment type="caution">
    <text evidence="2">The sequence shown here is derived from an EMBL/GenBank/DDBJ whole genome shotgun (WGS) entry which is preliminary data.</text>
</comment>
<evidence type="ECO:0000313" key="3">
    <source>
        <dbReference type="Proteomes" id="UP001172159"/>
    </source>
</evidence>
<dbReference type="InterPro" id="IPR039582">
    <property type="entry name" value="THTPA"/>
</dbReference>
<dbReference type="SUPFAM" id="SSF55154">
    <property type="entry name" value="CYTH-like phosphatases"/>
    <property type="match status" value="1"/>
</dbReference>
<dbReference type="Pfam" id="PF01928">
    <property type="entry name" value="CYTH"/>
    <property type="match status" value="1"/>
</dbReference>
<dbReference type="PANTHER" id="PTHR14586">
    <property type="entry name" value="THIAMINE-TRIPHOSPHATASE"/>
    <property type="match status" value="1"/>
</dbReference>
<dbReference type="GO" id="GO:0042357">
    <property type="term" value="P:thiamine diphosphate metabolic process"/>
    <property type="evidence" value="ECO:0007669"/>
    <property type="project" value="TreeGrafter"/>
</dbReference>
<reference evidence="2" key="1">
    <citation type="submission" date="2023-06" db="EMBL/GenBank/DDBJ databases">
        <title>Genome-scale phylogeny and comparative genomics of the fungal order Sordariales.</title>
        <authorList>
            <consortium name="Lawrence Berkeley National Laboratory"/>
            <person name="Hensen N."/>
            <person name="Bonometti L."/>
            <person name="Westerberg I."/>
            <person name="Brannstrom I.O."/>
            <person name="Guillou S."/>
            <person name="Cros-Aarteil S."/>
            <person name="Calhoun S."/>
            <person name="Haridas S."/>
            <person name="Kuo A."/>
            <person name="Mondo S."/>
            <person name="Pangilinan J."/>
            <person name="Riley R."/>
            <person name="Labutti K."/>
            <person name="Andreopoulos B."/>
            <person name="Lipzen A."/>
            <person name="Chen C."/>
            <person name="Yanf M."/>
            <person name="Daum C."/>
            <person name="Ng V."/>
            <person name="Clum A."/>
            <person name="Steindorff A."/>
            <person name="Ohm R."/>
            <person name="Martin F."/>
            <person name="Silar P."/>
            <person name="Natvig D."/>
            <person name="Lalanne C."/>
            <person name="Gautier V."/>
            <person name="Ament-Velasquez S.L."/>
            <person name="Kruys A."/>
            <person name="Hutchinson M.I."/>
            <person name="Powell A.J."/>
            <person name="Barry K."/>
            <person name="Miller A.N."/>
            <person name="Grigoriev I.V."/>
            <person name="Debuchy R."/>
            <person name="Gladieux P."/>
            <person name="Thoren M.H."/>
            <person name="Johannesson H."/>
        </authorList>
    </citation>
    <scope>NUCLEOTIDE SEQUENCE</scope>
    <source>
        <strain evidence="2">CBS 540.89</strain>
    </source>
</reference>
<protein>
    <submittedName>
        <fullName evidence="2">CYTH-like domain-containing protein</fullName>
    </submittedName>
</protein>
<organism evidence="2 3">
    <name type="scientific">Apiosordaria backusii</name>
    <dbReference type="NCBI Taxonomy" id="314023"/>
    <lineage>
        <taxon>Eukaryota</taxon>
        <taxon>Fungi</taxon>
        <taxon>Dikarya</taxon>
        <taxon>Ascomycota</taxon>
        <taxon>Pezizomycotina</taxon>
        <taxon>Sordariomycetes</taxon>
        <taxon>Sordariomycetidae</taxon>
        <taxon>Sordariales</taxon>
        <taxon>Lasiosphaeriaceae</taxon>
        <taxon>Apiosordaria</taxon>
    </lineage>
</organism>
<sequence>LLSRRLSTIASSASRFDTVTLEVERKVPSLTIPTLSNPALWSRPAFLSVDPRPHKSIHDIYYDKNDALCSNGLWVRKRNGVWQAKFNPLASIGQQNTRFEELRTESDIVKAIKAIVKTNGESATNFGLDKMAEFTTYRERWMVDKEFVVVRDRTCFGWEVVEVELEETVKVEERKESDKVWKQRKMEEMDARIESFMKRYSWAWVEGQVKGKLSAYFDMMR</sequence>
<feature type="domain" description="CYTH" evidence="1">
    <location>
        <begin position="55"/>
        <end position="181"/>
    </location>
</feature>
<dbReference type="InterPro" id="IPR023577">
    <property type="entry name" value="CYTH_domain"/>
</dbReference>
<keyword evidence="3" id="KW-1185">Reference proteome</keyword>
<proteinExistence type="predicted"/>
<feature type="non-terminal residue" evidence="2">
    <location>
        <position position="1"/>
    </location>
</feature>
<accession>A0AA40EF62</accession>
<dbReference type="Proteomes" id="UP001172159">
    <property type="component" value="Unassembled WGS sequence"/>
</dbReference>
<evidence type="ECO:0000313" key="2">
    <source>
        <dbReference type="EMBL" id="KAK0736132.1"/>
    </source>
</evidence>
<name>A0AA40EF62_9PEZI</name>
<dbReference type="Gene3D" id="2.40.320.10">
    <property type="entry name" value="Hypothetical Protein Pfu-838710-001"/>
    <property type="match status" value="1"/>
</dbReference>
<dbReference type="InterPro" id="IPR033469">
    <property type="entry name" value="CYTH-like_dom_sf"/>
</dbReference>
<evidence type="ECO:0000259" key="1">
    <source>
        <dbReference type="Pfam" id="PF01928"/>
    </source>
</evidence>
<gene>
    <name evidence="2" type="ORF">B0T21DRAFT_249705</name>
</gene>
<dbReference type="PANTHER" id="PTHR14586:SF1">
    <property type="entry name" value="THIAMINE-TRIPHOSPHATASE"/>
    <property type="match status" value="1"/>
</dbReference>
<feature type="non-terminal residue" evidence="2">
    <location>
        <position position="221"/>
    </location>
</feature>
<dbReference type="GO" id="GO:0000287">
    <property type="term" value="F:magnesium ion binding"/>
    <property type="evidence" value="ECO:0007669"/>
    <property type="project" value="TreeGrafter"/>
</dbReference>
<dbReference type="AlphaFoldDB" id="A0AA40EF62"/>
<dbReference type="GO" id="GO:0050333">
    <property type="term" value="F:thiamine triphosphate phosphatase activity"/>
    <property type="evidence" value="ECO:0007669"/>
    <property type="project" value="InterPro"/>
</dbReference>
<dbReference type="EMBL" id="JAUKTV010000006">
    <property type="protein sequence ID" value="KAK0736132.1"/>
    <property type="molecule type" value="Genomic_DNA"/>
</dbReference>